<dbReference type="GO" id="GO:0000155">
    <property type="term" value="F:phosphorelay sensor kinase activity"/>
    <property type="evidence" value="ECO:0007669"/>
    <property type="project" value="InterPro"/>
</dbReference>
<dbReference type="InterPro" id="IPR036890">
    <property type="entry name" value="HATPase_C_sf"/>
</dbReference>
<protein>
    <submittedName>
        <fullName evidence="3">Histidine kinase</fullName>
    </submittedName>
</protein>
<keyword evidence="1" id="KW-0472">Membrane</keyword>
<feature type="transmembrane region" description="Helical" evidence="1">
    <location>
        <begin position="113"/>
        <end position="137"/>
    </location>
</feature>
<keyword evidence="1" id="KW-0812">Transmembrane</keyword>
<dbReference type="OrthoDB" id="2514702at2"/>
<keyword evidence="4" id="KW-1185">Reference proteome</keyword>
<dbReference type="EMBL" id="CP029556">
    <property type="protein sequence ID" value="AXA84524.1"/>
    <property type="molecule type" value="Genomic_DNA"/>
</dbReference>
<feature type="transmembrane region" description="Helical" evidence="1">
    <location>
        <begin position="50"/>
        <end position="70"/>
    </location>
</feature>
<dbReference type="AlphaFoldDB" id="A0A344J664"/>
<evidence type="ECO:0000313" key="3">
    <source>
        <dbReference type="EMBL" id="AXA84524.1"/>
    </source>
</evidence>
<dbReference type="SUPFAM" id="SSF55874">
    <property type="entry name" value="ATPase domain of HSP90 chaperone/DNA topoisomerase II/histidine kinase"/>
    <property type="match status" value="1"/>
</dbReference>
<accession>A0A344J664</accession>
<evidence type="ECO:0000259" key="2">
    <source>
        <dbReference type="Pfam" id="PF06580"/>
    </source>
</evidence>
<dbReference type="InterPro" id="IPR010559">
    <property type="entry name" value="Sig_transdc_His_kin_internal"/>
</dbReference>
<organism evidence="3 4">
    <name type="scientific">Solilutibacter oculi</name>
    <dbReference type="NCBI Taxonomy" id="2698682"/>
    <lineage>
        <taxon>Bacteria</taxon>
        <taxon>Pseudomonadati</taxon>
        <taxon>Pseudomonadota</taxon>
        <taxon>Gammaproteobacteria</taxon>
        <taxon>Lysobacterales</taxon>
        <taxon>Lysobacteraceae</taxon>
        <taxon>Solilutibacter</taxon>
    </lineage>
</organism>
<dbReference type="Gene3D" id="3.30.565.10">
    <property type="entry name" value="Histidine kinase-like ATPase, C-terminal domain"/>
    <property type="match status" value="1"/>
</dbReference>
<reference evidence="4" key="1">
    <citation type="submission" date="2018-05" db="EMBL/GenBank/DDBJ databases">
        <title>Luteimonas pekinense sp. nov., isolated from human Meibomian gland secretions, Beijing, China.</title>
        <authorList>
            <person name="Wen T."/>
            <person name="Bai H."/>
            <person name="Lv H."/>
        </authorList>
    </citation>
    <scope>NUCLEOTIDE SEQUENCE [LARGE SCALE GENOMIC DNA]</scope>
    <source>
        <strain evidence="4">83-4</strain>
    </source>
</reference>
<gene>
    <name evidence="3" type="ORF">DCD74_07355</name>
</gene>
<feature type="domain" description="Signal transduction histidine kinase internal region" evidence="2">
    <location>
        <begin position="153"/>
        <end position="230"/>
    </location>
</feature>
<keyword evidence="1" id="KW-1133">Transmembrane helix</keyword>
<keyword evidence="3" id="KW-0418">Kinase</keyword>
<feature type="transmembrane region" description="Helical" evidence="1">
    <location>
        <begin position="82"/>
        <end position="101"/>
    </location>
</feature>
<proteinExistence type="predicted"/>
<dbReference type="Proteomes" id="UP000251842">
    <property type="component" value="Chromosome"/>
</dbReference>
<dbReference type="GO" id="GO:0016020">
    <property type="term" value="C:membrane"/>
    <property type="evidence" value="ECO:0007669"/>
    <property type="project" value="InterPro"/>
</dbReference>
<dbReference type="Pfam" id="PF06580">
    <property type="entry name" value="His_kinase"/>
    <property type="match status" value="1"/>
</dbReference>
<evidence type="ECO:0000313" key="4">
    <source>
        <dbReference type="Proteomes" id="UP000251842"/>
    </source>
</evidence>
<keyword evidence="3" id="KW-0808">Transferase</keyword>
<dbReference type="KEGG" id="lue:DCD74_07355"/>
<dbReference type="PANTHER" id="PTHR34220">
    <property type="entry name" value="SENSOR HISTIDINE KINASE YPDA"/>
    <property type="match status" value="1"/>
</dbReference>
<dbReference type="PANTHER" id="PTHR34220:SF7">
    <property type="entry name" value="SENSOR HISTIDINE KINASE YPDA"/>
    <property type="match status" value="1"/>
</dbReference>
<name>A0A344J664_9GAMM</name>
<dbReference type="InterPro" id="IPR050640">
    <property type="entry name" value="Bact_2-comp_sensor_kinase"/>
</dbReference>
<sequence length="338" mass="37322">MQAMANRLHHPVDTLFQPTTLLSVFTAGELLAIILALAPETEGARLIRFGLLSFSIQWISLFSLAVLYMLRGHVRTWPVSALVALVTGLLLLMTVLSGWLSQWLLPSTAPQGYAWWSTSVRLFGSMLCMLLFGLIALRSHWTAQTQEYRAKQAELDALRARVNPHFLFNTLNTATALVHDQPDQAEHVLLDLSDLFRAALSGNEETSLEQELLLTRRYLEIEQLRLGDRLSVSWHLPVPLPNINVPTLALQTLAENAIHHGIEARPGTGDVIIDVIPDTNAVILRVSNPLAGESPATPRHQVGLAASRARIEAMTAGLGELRTRQDAGRFIAEIILPI</sequence>
<evidence type="ECO:0000256" key="1">
    <source>
        <dbReference type="SAM" id="Phobius"/>
    </source>
</evidence>
<feature type="transmembrane region" description="Helical" evidence="1">
    <location>
        <begin position="21"/>
        <end position="38"/>
    </location>
</feature>